<dbReference type="GO" id="GO:0008270">
    <property type="term" value="F:zinc ion binding"/>
    <property type="evidence" value="ECO:0007669"/>
    <property type="project" value="UniProtKB-KW"/>
</dbReference>
<dbReference type="Pfam" id="PF00097">
    <property type="entry name" value="zf-C3HC4"/>
    <property type="match status" value="1"/>
</dbReference>
<keyword evidence="7" id="KW-1185">Reference proteome</keyword>
<keyword evidence="1" id="KW-0479">Metal-binding</keyword>
<dbReference type="Proteomes" id="UP000054630">
    <property type="component" value="Unassembled WGS sequence"/>
</dbReference>
<keyword evidence="3" id="KW-0862">Zinc</keyword>
<dbReference type="InterPro" id="IPR001841">
    <property type="entry name" value="Znf_RING"/>
</dbReference>
<feature type="domain" description="RING-type" evidence="5">
    <location>
        <begin position="339"/>
        <end position="376"/>
    </location>
</feature>
<comment type="caution">
    <text evidence="6">The sequence shown here is derived from an EMBL/GenBank/DDBJ whole genome shotgun (WGS) entry which is preliminary data.</text>
</comment>
<accession>A0A0V0S2B0</accession>
<evidence type="ECO:0000256" key="1">
    <source>
        <dbReference type="ARBA" id="ARBA00022723"/>
    </source>
</evidence>
<dbReference type="InterPro" id="IPR018957">
    <property type="entry name" value="Znf_C3HC4_RING-type"/>
</dbReference>
<evidence type="ECO:0000259" key="5">
    <source>
        <dbReference type="PROSITE" id="PS50089"/>
    </source>
</evidence>
<dbReference type="SMART" id="SM00184">
    <property type="entry name" value="RING"/>
    <property type="match status" value="1"/>
</dbReference>
<evidence type="ECO:0000313" key="6">
    <source>
        <dbReference type="EMBL" id="KRX20880.1"/>
    </source>
</evidence>
<dbReference type="EMBL" id="JYDL01000044">
    <property type="protein sequence ID" value="KRX20880.1"/>
    <property type="molecule type" value="Genomic_DNA"/>
</dbReference>
<dbReference type="InterPro" id="IPR013083">
    <property type="entry name" value="Znf_RING/FYVE/PHD"/>
</dbReference>
<evidence type="ECO:0000256" key="3">
    <source>
        <dbReference type="ARBA" id="ARBA00022833"/>
    </source>
</evidence>
<dbReference type="InterPro" id="IPR017907">
    <property type="entry name" value="Znf_RING_CS"/>
</dbReference>
<keyword evidence="2 4" id="KW-0863">Zinc-finger</keyword>
<gene>
    <name evidence="6" type="primary">shq1</name>
    <name evidence="6" type="ORF">T07_14841</name>
</gene>
<evidence type="ECO:0000256" key="4">
    <source>
        <dbReference type="PROSITE-ProRule" id="PRU00175"/>
    </source>
</evidence>
<reference evidence="6 7" key="1">
    <citation type="submission" date="2015-01" db="EMBL/GenBank/DDBJ databases">
        <title>Evolution of Trichinella species and genotypes.</title>
        <authorList>
            <person name="Korhonen P.K."/>
            <person name="Edoardo P."/>
            <person name="Giuseppe L.R."/>
            <person name="Gasser R.B."/>
        </authorList>
    </citation>
    <scope>NUCLEOTIDE SEQUENCE [LARGE SCALE GENOMIC DNA]</scope>
    <source>
        <strain evidence="6">ISS37</strain>
    </source>
</reference>
<dbReference type="SUPFAM" id="SSF57850">
    <property type="entry name" value="RING/U-box"/>
    <property type="match status" value="1"/>
</dbReference>
<dbReference type="PROSITE" id="PS50089">
    <property type="entry name" value="ZF_RING_2"/>
    <property type="match status" value="1"/>
</dbReference>
<dbReference type="PROSITE" id="PS00518">
    <property type="entry name" value="ZF_RING_1"/>
    <property type="match status" value="1"/>
</dbReference>
<dbReference type="AlphaFoldDB" id="A0A0V0S2B0"/>
<sequence>MDNNNGKGIFQEKTDFAQFAEDLISACEKVVDSEAIDVLQEMVEKEMHTIIQKCAVVMLKAGSHVLTIDNCQKAMDILGRPVVFYNEWSNEAEAETDQTSSSGHRDSKLISLFSLALQPLESSSVCSDDEQVEFVSWSTKNTFSRSSVGGCEYSQMPNYAASVTVARPVTDFLKKENFLICAHVVKNIAREAKMLGKVRKYFQSWDMTFEQFERQVNMLNFRQVHSSNELWVDIFTIGKVFISHFSCRRLIDSNGNYVKFTVLTNDFVFNDMLFWKLLVKVRCDMVKLDEREPEKSVVVSFIRFLGICDFVNDFLSKPVVKAGQDKVGSSVYQNDVETCCLCLDNVEDIVLRCGHSFCSPCMYQWTECSSGKCPLCLDRCSSKACQWYVMTDIPTHTEFADYFAYIFN</sequence>
<protein>
    <submittedName>
        <fullName evidence="6">RING finger protein</fullName>
    </submittedName>
</protein>
<proteinExistence type="predicted"/>
<evidence type="ECO:0000256" key="2">
    <source>
        <dbReference type="ARBA" id="ARBA00022771"/>
    </source>
</evidence>
<dbReference type="Gene3D" id="3.30.40.10">
    <property type="entry name" value="Zinc/RING finger domain, C3HC4 (zinc finger)"/>
    <property type="match status" value="1"/>
</dbReference>
<dbReference type="OrthoDB" id="73639at2759"/>
<organism evidence="6 7">
    <name type="scientific">Trichinella nelsoni</name>
    <dbReference type="NCBI Taxonomy" id="6336"/>
    <lineage>
        <taxon>Eukaryota</taxon>
        <taxon>Metazoa</taxon>
        <taxon>Ecdysozoa</taxon>
        <taxon>Nematoda</taxon>
        <taxon>Enoplea</taxon>
        <taxon>Dorylaimia</taxon>
        <taxon>Trichinellida</taxon>
        <taxon>Trichinellidae</taxon>
        <taxon>Trichinella</taxon>
    </lineage>
</organism>
<evidence type="ECO:0000313" key="7">
    <source>
        <dbReference type="Proteomes" id="UP000054630"/>
    </source>
</evidence>
<name>A0A0V0S2B0_9BILA</name>